<proteinExistence type="inferred from homology"/>
<dbReference type="EMBL" id="SPUK01000022">
    <property type="protein sequence ID" value="TQV90882.1"/>
    <property type="molecule type" value="Genomic_DNA"/>
</dbReference>
<organism evidence="5 6">
    <name type="scientific">Cordyceps javanica</name>
    <dbReference type="NCBI Taxonomy" id="43265"/>
    <lineage>
        <taxon>Eukaryota</taxon>
        <taxon>Fungi</taxon>
        <taxon>Dikarya</taxon>
        <taxon>Ascomycota</taxon>
        <taxon>Pezizomycotina</taxon>
        <taxon>Sordariomycetes</taxon>
        <taxon>Hypocreomycetidae</taxon>
        <taxon>Hypocreales</taxon>
        <taxon>Cordycipitaceae</taxon>
        <taxon>Cordyceps</taxon>
    </lineage>
</organism>
<evidence type="ECO:0000313" key="5">
    <source>
        <dbReference type="EMBL" id="TQV90882.1"/>
    </source>
</evidence>
<comment type="caution">
    <text evidence="5">The sequence shown here is derived from an EMBL/GenBank/DDBJ whole genome shotgun (WGS) entry which is preliminary data.</text>
</comment>
<keyword evidence="6" id="KW-1185">Reference proteome</keyword>
<dbReference type="Pfam" id="PF13302">
    <property type="entry name" value="Acetyltransf_3"/>
    <property type="match status" value="1"/>
</dbReference>
<evidence type="ECO:0000256" key="3">
    <source>
        <dbReference type="ARBA" id="ARBA00023315"/>
    </source>
</evidence>
<sequence length="233" mass="25950">MRINQHTAISGPGVLLVPYEAHHVDKYHGWMQDPDIQEATASEPMTLEEEFENQQSWRTSADKLTFIICEPVTATDTAINAKQQDADTHMVGDVNFFLYSDDEDENSESASKSLIGEVDVMIAAKEHRGRGYGEAAVRHLLIYIETHLDAILGEYAQGSSTKSLRALMVKIQQGNKGSRALFQKLGFTQTGEVNYFGEVKMVLGWGEGVRSRDNAWTAAAQEHRELKYEAPTG</sequence>
<dbReference type="PANTHER" id="PTHR13256:SF16">
    <property type="entry name" value="ALPHA_BETA-TUBULIN-N-ACETYLTRANSFERASE 9"/>
    <property type="match status" value="1"/>
</dbReference>
<dbReference type="PANTHER" id="PTHR13256">
    <property type="entry name" value="N-ACETYLTRANSFERASE 9"/>
    <property type="match status" value="1"/>
</dbReference>
<dbReference type="Gene3D" id="3.40.630.30">
    <property type="match status" value="1"/>
</dbReference>
<dbReference type="AlphaFoldDB" id="A0A545VLM6"/>
<dbReference type="STRING" id="43265.A0A545VLM6"/>
<evidence type="ECO:0000256" key="1">
    <source>
        <dbReference type="ARBA" id="ARBA00009342"/>
    </source>
</evidence>
<dbReference type="Proteomes" id="UP000315783">
    <property type="component" value="Unassembled WGS sequence"/>
</dbReference>
<evidence type="ECO:0000259" key="4">
    <source>
        <dbReference type="PROSITE" id="PS51186"/>
    </source>
</evidence>
<evidence type="ECO:0000313" key="6">
    <source>
        <dbReference type="Proteomes" id="UP000315783"/>
    </source>
</evidence>
<dbReference type="GO" id="GO:0008080">
    <property type="term" value="F:N-acetyltransferase activity"/>
    <property type="evidence" value="ECO:0007669"/>
    <property type="project" value="InterPro"/>
</dbReference>
<name>A0A545VLM6_9HYPO</name>
<reference evidence="5 6" key="1">
    <citation type="journal article" date="2019" name="Appl. Microbiol. Biotechnol.">
        <title>Genome sequence of Isaria javanica and comparative genome analysis insights into family S53 peptidase evolution in fungal entomopathogens.</title>
        <authorList>
            <person name="Lin R."/>
            <person name="Zhang X."/>
            <person name="Xin B."/>
            <person name="Zou M."/>
            <person name="Gao Y."/>
            <person name="Qin F."/>
            <person name="Hu Q."/>
            <person name="Xie B."/>
            <person name="Cheng X."/>
        </authorList>
    </citation>
    <scope>NUCLEOTIDE SEQUENCE [LARGE SCALE GENOMIC DNA]</scope>
    <source>
        <strain evidence="5 6">IJ1G</strain>
    </source>
</reference>
<feature type="domain" description="N-acetyltransferase" evidence="4">
    <location>
        <begin position="45"/>
        <end position="206"/>
    </location>
</feature>
<accession>A0A545VLM6</accession>
<gene>
    <name evidence="5" type="ORF">IF1G_10403</name>
</gene>
<comment type="similarity">
    <text evidence="1">Belongs to the acetyltransferase family. GNAT subfamily.</text>
</comment>
<dbReference type="OrthoDB" id="5043642at2759"/>
<keyword evidence="2 5" id="KW-0808">Transferase</keyword>
<dbReference type="PROSITE" id="PS51186">
    <property type="entry name" value="GNAT"/>
    <property type="match status" value="1"/>
</dbReference>
<protein>
    <submittedName>
        <fullName evidence="5">Acyl-CoA N-acyltransferase</fullName>
    </submittedName>
</protein>
<dbReference type="InterPro" id="IPR000182">
    <property type="entry name" value="GNAT_dom"/>
</dbReference>
<evidence type="ECO:0000256" key="2">
    <source>
        <dbReference type="ARBA" id="ARBA00022679"/>
    </source>
</evidence>
<keyword evidence="3 5" id="KW-0012">Acyltransferase</keyword>
<dbReference type="InterPro" id="IPR039135">
    <property type="entry name" value="NAT9-like"/>
</dbReference>
<dbReference type="InterPro" id="IPR016181">
    <property type="entry name" value="Acyl_CoA_acyltransferase"/>
</dbReference>
<dbReference type="SUPFAM" id="SSF55729">
    <property type="entry name" value="Acyl-CoA N-acyltransferases (Nat)"/>
    <property type="match status" value="1"/>
</dbReference>